<dbReference type="AlphaFoldDB" id="A0AAV4NXB6"/>
<dbReference type="PROSITE" id="PS52027">
    <property type="entry name" value="ZF_C2HC_C3H"/>
    <property type="match status" value="1"/>
</dbReference>
<dbReference type="Proteomes" id="UP001054945">
    <property type="component" value="Unassembled WGS sequence"/>
</dbReference>
<dbReference type="InterPro" id="IPR049899">
    <property type="entry name" value="Znf_C2HC_C3H"/>
</dbReference>
<feature type="region of interest" description="Disordered" evidence="5">
    <location>
        <begin position="20"/>
        <end position="41"/>
    </location>
</feature>
<keyword evidence="2 4" id="KW-0863">Zinc-finger</keyword>
<evidence type="ECO:0000256" key="2">
    <source>
        <dbReference type="ARBA" id="ARBA00022771"/>
    </source>
</evidence>
<organism evidence="7 8">
    <name type="scientific">Caerostris extrusa</name>
    <name type="common">Bark spider</name>
    <name type="synonym">Caerostris bankana</name>
    <dbReference type="NCBI Taxonomy" id="172846"/>
    <lineage>
        <taxon>Eukaryota</taxon>
        <taxon>Metazoa</taxon>
        <taxon>Ecdysozoa</taxon>
        <taxon>Arthropoda</taxon>
        <taxon>Chelicerata</taxon>
        <taxon>Arachnida</taxon>
        <taxon>Araneae</taxon>
        <taxon>Araneomorphae</taxon>
        <taxon>Entelegynae</taxon>
        <taxon>Araneoidea</taxon>
        <taxon>Araneidae</taxon>
        <taxon>Caerostris</taxon>
    </lineage>
</organism>
<sequence length="104" mass="11963">MDYMVNGAMDISIVKLPPDLKTRKPKSEDTIGASDKSENLPELDEQAQKAYEKHQKELVPCAHCERTFKPDRLSTHQRACINRPKGREYMVPEDSKKEDFTPET</sequence>
<feature type="compositionally biased region" description="Basic and acidic residues" evidence="5">
    <location>
        <begin position="20"/>
        <end position="39"/>
    </location>
</feature>
<gene>
    <name evidence="7" type="primary">AVEN_91071_1</name>
    <name evidence="7" type="ORF">CEXT_144051</name>
</gene>
<evidence type="ECO:0000313" key="8">
    <source>
        <dbReference type="Proteomes" id="UP001054945"/>
    </source>
</evidence>
<dbReference type="EMBL" id="BPLR01021306">
    <property type="protein sequence ID" value="GIX88274.1"/>
    <property type="molecule type" value="Genomic_DNA"/>
</dbReference>
<feature type="domain" description="C2HC/C3H-type" evidence="6">
    <location>
        <begin position="57"/>
        <end position="86"/>
    </location>
</feature>
<evidence type="ECO:0000313" key="7">
    <source>
        <dbReference type="EMBL" id="GIX88274.1"/>
    </source>
</evidence>
<evidence type="ECO:0000259" key="6">
    <source>
        <dbReference type="PROSITE" id="PS52027"/>
    </source>
</evidence>
<proteinExistence type="predicted"/>
<evidence type="ECO:0000256" key="3">
    <source>
        <dbReference type="ARBA" id="ARBA00022833"/>
    </source>
</evidence>
<keyword evidence="8" id="KW-1185">Reference proteome</keyword>
<comment type="caution">
    <text evidence="7">The sequence shown here is derived from an EMBL/GenBank/DDBJ whole genome shotgun (WGS) entry which is preliminary data.</text>
</comment>
<accession>A0AAV4NXB6</accession>
<evidence type="ECO:0000256" key="5">
    <source>
        <dbReference type="SAM" id="MobiDB-lite"/>
    </source>
</evidence>
<keyword evidence="3" id="KW-0862">Zinc</keyword>
<protein>
    <recommendedName>
        <fullName evidence="6">C2HC/C3H-type domain-containing protein</fullName>
    </recommendedName>
</protein>
<dbReference type="GO" id="GO:0008270">
    <property type="term" value="F:zinc ion binding"/>
    <property type="evidence" value="ECO:0007669"/>
    <property type="project" value="UniProtKB-KW"/>
</dbReference>
<reference evidence="7 8" key="1">
    <citation type="submission" date="2021-06" db="EMBL/GenBank/DDBJ databases">
        <title>Caerostris extrusa draft genome.</title>
        <authorList>
            <person name="Kono N."/>
            <person name="Arakawa K."/>
        </authorList>
    </citation>
    <scope>NUCLEOTIDE SEQUENCE [LARGE SCALE GENOMIC DNA]</scope>
</reference>
<keyword evidence="1" id="KW-0479">Metal-binding</keyword>
<evidence type="ECO:0000256" key="4">
    <source>
        <dbReference type="PROSITE-ProRule" id="PRU01371"/>
    </source>
</evidence>
<evidence type="ECO:0000256" key="1">
    <source>
        <dbReference type="ARBA" id="ARBA00022723"/>
    </source>
</evidence>
<dbReference type="Gene3D" id="3.30.160.60">
    <property type="entry name" value="Classic Zinc Finger"/>
    <property type="match status" value="1"/>
</dbReference>
<feature type="region of interest" description="Disordered" evidence="5">
    <location>
        <begin position="84"/>
        <end position="104"/>
    </location>
</feature>
<name>A0AAV4NXB6_CAEEX</name>
<dbReference type="Pfam" id="PF13913">
    <property type="entry name" value="zf-C2HC_2"/>
    <property type="match status" value="1"/>
</dbReference>
<feature type="compositionally biased region" description="Basic and acidic residues" evidence="5">
    <location>
        <begin position="85"/>
        <end position="104"/>
    </location>
</feature>